<evidence type="ECO:0000256" key="4">
    <source>
        <dbReference type="ARBA" id="ARBA00022989"/>
    </source>
</evidence>
<name>A0A931I0S6_9HYPH</name>
<dbReference type="InterPro" id="IPR020846">
    <property type="entry name" value="MFS_dom"/>
</dbReference>
<dbReference type="Proteomes" id="UP000631694">
    <property type="component" value="Unassembled WGS sequence"/>
</dbReference>
<evidence type="ECO:0000313" key="8">
    <source>
        <dbReference type="EMBL" id="MBH0237254.1"/>
    </source>
</evidence>
<evidence type="ECO:0000256" key="1">
    <source>
        <dbReference type="ARBA" id="ARBA00004127"/>
    </source>
</evidence>
<dbReference type="InterPro" id="IPR036259">
    <property type="entry name" value="MFS_trans_sf"/>
</dbReference>
<feature type="transmembrane region" description="Helical" evidence="6">
    <location>
        <begin position="170"/>
        <end position="191"/>
    </location>
</feature>
<keyword evidence="5 6" id="KW-0472">Membrane</keyword>
<dbReference type="PROSITE" id="PS50850">
    <property type="entry name" value="MFS"/>
    <property type="match status" value="1"/>
</dbReference>
<keyword evidence="2" id="KW-0813">Transport</keyword>
<feature type="transmembrane region" description="Helical" evidence="6">
    <location>
        <begin position="103"/>
        <end position="122"/>
    </location>
</feature>
<evidence type="ECO:0000259" key="7">
    <source>
        <dbReference type="PROSITE" id="PS50850"/>
    </source>
</evidence>
<dbReference type="Gene3D" id="1.20.1250.20">
    <property type="entry name" value="MFS general substrate transporter like domains"/>
    <property type="match status" value="1"/>
</dbReference>
<dbReference type="InterPro" id="IPR050495">
    <property type="entry name" value="ATG22/LtaA_families"/>
</dbReference>
<feature type="transmembrane region" description="Helical" evidence="6">
    <location>
        <begin position="383"/>
        <end position="406"/>
    </location>
</feature>
<evidence type="ECO:0000256" key="6">
    <source>
        <dbReference type="SAM" id="Phobius"/>
    </source>
</evidence>
<proteinExistence type="predicted"/>
<accession>A0A931I0S6</accession>
<feature type="transmembrane region" description="Helical" evidence="6">
    <location>
        <begin position="34"/>
        <end position="59"/>
    </location>
</feature>
<keyword evidence="3 6" id="KW-0812">Transmembrane</keyword>
<feature type="transmembrane region" description="Helical" evidence="6">
    <location>
        <begin position="336"/>
        <end position="355"/>
    </location>
</feature>
<evidence type="ECO:0000313" key="9">
    <source>
        <dbReference type="Proteomes" id="UP000631694"/>
    </source>
</evidence>
<evidence type="ECO:0000256" key="5">
    <source>
        <dbReference type="ARBA" id="ARBA00023136"/>
    </source>
</evidence>
<dbReference type="PANTHER" id="PTHR23519">
    <property type="entry name" value="AUTOPHAGY-RELATED PROTEIN 22"/>
    <property type="match status" value="1"/>
</dbReference>
<dbReference type="GO" id="GO:0022857">
    <property type="term" value="F:transmembrane transporter activity"/>
    <property type="evidence" value="ECO:0007669"/>
    <property type="project" value="InterPro"/>
</dbReference>
<sequence length="470" mass="48488">MSDIAPIAPETPIGGRLRRPDGGFYAPKRGVTGWILFDPAVQPFFTLITTFVFAPYFVAAVAPDAVTGQALWGYATGAAGLVIALSSPFLGAVADASGRRKPWIASFGLMMVLACAALWFVAPGRTDLIPLALVAFAVATIGAEFATVFNNSMMPDLVPPERLGRLSGTGWAAGYAGGLVSLALMLGLFAADPGTGKTLAGLDPAFGLDAAAREGDRASGPFSALWFLLLALPMFLFTPDAPKRLPFRAALVAGAKQLKATLAALPGQRNAAFFLAANMIYTDGLIALFAFGGIYAVGAFGWGTIEIGLFGILLTLTGTIGAFVGGRLDDRLGPKAVVTGALVLLITAALGILSIDGEHVLFVVEVGGPAPGDGLFASTSERLYILFGIVIGIAAGPLQAASRSLLVRVAPAGQTAEFFGLFALTGKITSFMGPLLVGLVTDLTGSQRLGLVPLVAFFAIGLTLLRRVRA</sequence>
<organism evidence="8 9">
    <name type="scientific">Methylobrevis albus</name>
    <dbReference type="NCBI Taxonomy" id="2793297"/>
    <lineage>
        <taxon>Bacteria</taxon>
        <taxon>Pseudomonadati</taxon>
        <taxon>Pseudomonadota</taxon>
        <taxon>Alphaproteobacteria</taxon>
        <taxon>Hyphomicrobiales</taxon>
        <taxon>Pleomorphomonadaceae</taxon>
        <taxon>Methylobrevis</taxon>
    </lineage>
</organism>
<keyword evidence="4 6" id="KW-1133">Transmembrane helix</keyword>
<feature type="transmembrane region" description="Helical" evidence="6">
    <location>
        <begin position="418"/>
        <end position="440"/>
    </location>
</feature>
<reference evidence="8" key="1">
    <citation type="submission" date="2020-12" db="EMBL/GenBank/DDBJ databases">
        <title>Methylobrevis albus sp. nov., isolated from fresh water lack sediment.</title>
        <authorList>
            <person name="Zou Q."/>
        </authorList>
    </citation>
    <scope>NUCLEOTIDE SEQUENCE</scope>
    <source>
        <strain evidence="8">L22</strain>
    </source>
</reference>
<dbReference type="SUPFAM" id="SSF103473">
    <property type="entry name" value="MFS general substrate transporter"/>
    <property type="match status" value="1"/>
</dbReference>
<gene>
    <name evidence="8" type="ORF">I5731_05420</name>
</gene>
<dbReference type="AlphaFoldDB" id="A0A931I0S6"/>
<feature type="domain" description="Major facilitator superfamily (MFS) profile" evidence="7">
    <location>
        <begin position="35"/>
        <end position="470"/>
    </location>
</feature>
<feature type="transmembrane region" description="Helical" evidence="6">
    <location>
        <begin position="302"/>
        <end position="324"/>
    </location>
</feature>
<dbReference type="EMBL" id="JADZLT010000042">
    <property type="protein sequence ID" value="MBH0237254.1"/>
    <property type="molecule type" value="Genomic_DNA"/>
</dbReference>
<comment type="subcellular location">
    <subcellularLocation>
        <location evidence="1">Endomembrane system</location>
        <topology evidence="1">Multi-pass membrane protein</topology>
    </subcellularLocation>
</comment>
<feature type="transmembrane region" description="Helical" evidence="6">
    <location>
        <begin position="272"/>
        <end position="296"/>
    </location>
</feature>
<keyword evidence="9" id="KW-1185">Reference proteome</keyword>
<dbReference type="InterPro" id="IPR024671">
    <property type="entry name" value="Atg22-like"/>
</dbReference>
<dbReference type="Pfam" id="PF11700">
    <property type="entry name" value="ATG22"/>
    <property type="match status" value="1"/>
</dbReference>
<feature type="transmembrane region" description="Helical" evidence="6">
    <location>
        <begin position="71"/>
        <end position="91"/>
    </location>
</feature>
<feature type="transmembrane region" description="Helical" evidence="6">
    <location>
        <begin position="446"/>
        <end position="465"/>
    </location>
</feature>
<feature type="transmembrane region" description="Helical" evidence="6">
    <location>
        <begin position="128"/>
        <end position="149"/>
    </location>
</feature>
<evidence type="ECO:0000256" key="3">
    <source>
        <dbReference type="ARBA" id="ARBA00022692"/>
    </source>
</evidence>
<evidence type="ECO:0000256" key="2">
    <source>
        <dbReference type="ARBA" id="ARBA00022448"/>
    </source>
</evidence>
<dbReference type="PANTHER" id="PTHR23519:SF1">
    <property type="entry name" value="AUTOPHAGY-RELATED PROTEIN 22"/>
    <property type="match status" value="1"/>
</dbReference>
<protein>
    <submittedName>
        <fullName evidence="8">MFS transporter</fullName>
    </submittedName>
</protein>
<dbReference type="GO" id="GO:0012505">
    <property type="term" value="C:endomembrane system"/>
    <property type="evidence" value="ECO:0007669"/>
    <property type="project" value="UniProtKB-SubCell"/>
</dbReference>
<comment type="caution">
    <text evidence="8">The sequence shown here is derived from an EMBL/GenBank/DDBJ whole genome shotgun (WGS) entry which is preliminary data.</text>
</comment>